<keyword evidence="1" id="KW-1133">Transmembrane helix</keyword>
<evidence type="ECO:0000313" key="3">
    <source>
        <dbReference type="EMBL" id="QXJ33872.1"/>
    </source>
</evidence>
<feature type="transmembrane region" description="Helical" evidence="1">
    <location>
        <begin position="7"/>
        <end position="24"/>
    </location>
</feature>
<proteinExistence type="predicted"/>
<feature type="transmembrane region" description="Helical" evidence="1">
    <location>
        <begin position="76"/>
        <end position="95"/>
    </location>
</feature>
<evidence type="ECO:0000313" key="2">
    <source>
        <dbReference type="EMBL" id="QXJ30836.1"/>
    </source>
</evidence>
<feature type="transmembrane region" description="Helical" evidence="1">
    <location>
        <begin position="30"/>
        <end position="55"/>
    </location>
</feature>
<reference evidence="3 4" key="1">
    <citation type="journal article" date="2021" name="Environ. Microbiol.">
        <title>New insights into the diversity and evolution of the archaeal mobilome from three complete genomes of Saccharolobus shibatae.</title>
        <authorList>
            <person name="Medvedeva S."/>
            <person name="Brandt D."/>
            <person name="Cvirkaite-Krupovic V."/>
            <person name="Liu Y."/>
            <person name="Severinov K."/>
            <person name="Ishino S."/>
            <person name="Ishino Y."/>
            <person name="Prangishvili D."/>
            <person name="Kalinowski J."/>
            <person name="Krupovic M."/>
        </authorList>
    </citation>
    <scope>NUCLEOTIDE SEQUENCE [LARGE SCALE GENOMIC DNA]</scope>
    <source>
        <strain evidence="2">BEU9</strain>
        <strain evidence="3 4">S38A</strain>
    </source>
</reference>
<evidence type="ECO:0000256" key="1">
    <source>
        <dbReference type="SAM" id="Phobius"/>
    </source>
</evidence>
<accession>A0A8F5GYU8</accession>
<dbReference type="EMBL" id="CP077715">
    <property type="protein sequence ID" value="QXJ30836.1"/>
    <property type="molecule type" value="Genomic_DNA"/>
</dbReference>
<dbReference type="Proteomes" id="UP000694036">
    <property type="component" value="Chromosome"/>
</dbReference>
<keyword evidence="1" id="KW-0812">Transmembrane</keyword>
<gene>
    <name evidence="2" type="ORF">J5U21_00485</name>
    <name evidence="3" type="ORF">J5U22_00417</name>
</gene>
<evidence type="ECO:0000313" key="4">
    <source>
        <dbReference type="Proteomes" id="UP000694036"/>
    </source>
</evidence>
<protein>
    <submittedName>
        <fullName evidence="3">Uncharacterized protein</fullName>
    </submittedName>
</protein>
<sequence>MRGKELIIALSISLGIAIAILSLPDILEPIAHKILLVLGIYWPLAIFIIGIVHGLKPDEHTWPITVSYGIMQRNMKGAIISTSVFAGALTLVWASLSALTGQLLSFFQNYNLDPIVDVIVGLTMIGVALILIIKGKDKGVDKDNNPDYKLIWIHGLAAAFGEISL</sequence>
<dbReference type="EMBL" id="CP077713">
    <property type="protein sequence ID" value="QXJ33872.1"/>
    <property type="molecule type" value="Genomic_DNA"/>
</dbReference>
<keyword evidence="1" id="KW-0472">Membrane</keyword>
<keyword evidence="4" id="KW-1185">Reference proteome</keyword>
<organism evidence="3 4">
    <name type="scientific">Saccharolobus shibatae</name>
    <dbReference type="NCBI Taxonomy" id="2286"/>
    <lineage>
        <taxon>Archaea</taxon>
        <taxon>Thermoproteota</taxon>
        <taxon>Thermoprotei</taxon>
        <taxon>Sulfolobales</taxon>
        <taxon>Sulfolobaceae</taxon>
        <taxon>Saccharolobus</taxon>
    </lineage>
</organism>
<dbReference type="Proteomes" id="UP000693941">
    <property type="component" value="Chromosome"/>
</dbReference>
<name>A0A8F5GYU8_9CREN</name>
<dbReference type="AlphaFoldDB" id="A0A8F5GYU8"/>
<feature type="transmembrane region" description="Helical" evidence="1">
    <location>
        <begin position="115"/>
        <end position="133"/>
    </location>
</feature>